<evidence type="ECO:0000313" key="3">
    <source>
        <dbReference type="Proteomes" id="UP001622612"/>
    </source>
</evidence>
<sequence>MVSLKTKDGKIKSTTKALKLDGFKKNVQQDEQDKINKLVNKIDNVDYENKENIEAKNANDSTKIKWQFKSGVTENKDDYEIANATFEPIETDLTKLKIKFYLKNNKNGLVSKSYITRILEGFKKPEITDPEQKKFNDYVEGLTAKYSESTDNLDLNELDLNKMKYSDKENHDIDSTYQISDVKWLKDKISKDEWENGKRKFSAKITKGTYSLVREFEITTHPSDKNVLIDQREKFKENTKLIHETDVKQLVDSMADGANLYYSYQDYKFYNKKYDKNNPNDPTRKAIFELKDHRPLYGTNIASAKLVKNGNKISLKFKLAKYIGQGVPNLGDVKEIQTIEEEFDIYDQNRLNELVEQNKDKFDYKNKEITKLVDIDNNNIVKPNVPRCDVVISKVEKDFTNNKLKVTYKLVYGSLVSKEVEATISGFKEDTLNSLLSGVTLEYENKENILGTDANIDTFKLMKNNVEYNLPSDVTVKKEIISANKYKNIVKVKVTLTKGSETTYVEYEVSGFKKETFDLDKFNDKLQFNYQGDIANTEASTVQYSQFKTENNDYPLDCAEIKDVKLERNIEEGKVTLKYKLKDLCNDGNPEKEYSKTIEGFKKAQLKEYRSQEVYEASVAGKLFTVDPNKLSELRQALAKQQNPVALKNGKVLTKNNKGKTIPGISVNNKAISHGKNSTINVAVKKGNYRGVNIVEENGNYVAKWKLVLKTGKDDDKVFSQVLCSIN</sequence>
<dbReference type="EMBL" id="CP088155">
    <property type="protein sequence ID" value="WYM97315.1"/>
    <property type="molecule type" value="Genomic_DNA"/>
</dbReference>
<feature type="domain" description="Lipoprotein-associated type-17" evidence="1">
    <location>
        <begin position="433"/>
        <end position="514"/>
    </location>
</feature>
<reference evidence="2" key="1">
    <citation type="submission" date="2021-11" db="EMBL/GenBank/DDBJ databases">
        <title>The first genome sequence of unculturable Mycoplasma faucium obtained by de novo assembly of metagenomic reads.</title>
        <authorList>
            <person name="Sabat A.J."/>
            <person name="Bathoorn E."/>
            <person name="Akkerboom V."/>
            <person name="Friedrich A.W."/>
        </authorList>
    </citation>
    <scope>NUCLEOTIDE SEQUENCE [LARGE SCALE GENOMIC DNA]</scope>
    <source>
        <strain evidence="2">UMCG-MFM1</strain>
    </source>
</reference>
<proteinExistence type="predicted"/>
<accession>A0ABZ2TLU0</accession>
<gene>
    <name evidence="2" type="ORF">LQ356_00250</name>
</gene>
<dbReference type="Proteomes" id="UP001622612">
    <property type="component" value="Chromosome"/>
</dbReference>
<name>A0ABZ2TLU0_9BACT</name>
<evidence type="ECO:0000259" key="1">
    <source>
        <dbReference type="Pfam" id="PF04200"/>
    </source>
</evidence>
<feature type="domain" description="Lipoprotein-associated type-17" evidence="1">
    <location>
        <begin position="520"/>
        <end position="603"/>
    </location>
</feature>
<evidence type="ECO:0000313" key="2">
    <source>
        <dbReference type="EMBL" id="WYM97315.1"/>
    </source>
</evidence>
<dbReference type="RefSeq" id="WP_405311694.1">
    <property type="nucleotide sequence ID" value="NZ_CP088155.1"/>
</dbReference>
<keyword evidence="3" id="KW-1185">Reference proteome</keyword>
<protein>
    <recommendedName>
        <fullName evidence="1">Lipoprotein-associated type-17 domain-containing protein</fullName>
    </recommendedName>
</protein>
<organism evidence="2 3">
    <name type="scientific">Metamycoplasma faucium</name>
    <dbReference type="NCBI Taxonomy" id="56142"/>
    <lineage>
        <taxon>Bacteria</taxon>
        <taxon>Bacillati</taxon>
        <taxon>Mycoplasmatota</taxon>
        <taxon>Mycoplasmoidales</taxon>
        <taxon>Metamycoplasmataceae</taxon>
        <taxon>Metamycoplasma</taxon>
    </lineage>
</organism>
<dbReference type="Pfam" id="PF04200">
    <property type="entry name" value="Lipoprotein_17"/>
    <property type="match status" value="2"/>
</dbReference>
<dbReference type="InterPro" id="IPR007326">
    <property type="entry name" value="Lipoprotein-assoc_dom"/>
</dbReference>